<keyword evidence="2" id="KW-0378">Hydrolase</keyword>
<dbReference type="Pfam" id="PF13976">
    <property type="entry name" value="gag_pre-integrs"/>
    <property type="match status" value="1"/>
</dbReference>
<protein>
    <submittedName>
        <fullName evidence="8">Uncharacterized protein</fullName>
    </submittedName>
</protein>
<keyword evidence="5" id="KW-0812">Transmembrane</keyword>
<feature type="transmembrane region" description="Helical" evidence="5">
    <location>
        <begin position="882"/>
        <end position="900"/>
    </location>
</feature>
<evidence type="ECO:0000256" key="2">
    <source>
        <dbReference type="ARBA" id="ARBA00022801"/>
    </source>
</evidence>
<evidence type="ECO:0000313" key="8">
    <source>
        <dbReference type="EMBL" id="GEU81528.1"/>
    </source>
</evidence>
<dbReference type="InterPro" id="IPR021196">
    <property type="entry name" value="PdxT/SNO_CS"/>
</dbReference>
<evidence type="ECO:0000259" key="7">
    <source>
        <dbReference type="Pfam" id="PF13976"/>
    </source>
</evidence>
<dbReference type="InterPro" id="IPR039537">
    <property type="entry name" value="Retrotran_Ty1/copia-like"/>
</dbReference>
<keyword evidence="3" id="KW-0175">Coiled coil</keyword>
<comment type="caution">
    <text evidence="8">The sequence shown here is derived from an EMBL/GenBank/DDBJ whole genome shotgun (WGS) entry which is preliminary data.</text>
</comment>
<feature type="region of interest" description="Disordered" evidence="4">
    <location>
        <begin position="2239"/>
        <end position="2366"/>
    </location>
</feature>
<feature type="region of interest" description="Disordered" evidence="4">
    <location>
        <begin position="1838"/>
        <end position="1868"/>
    </location>
</feature>
<dbReference type="PROSITE" id="PS01236">
    <property type="entry name" value="PDXT_SNO_1"/>
    <property type="match status" value="1"/>
</dbReference>
<accession>A0A6L2N5U9</accession>
<feature type="compositionally biased region" description="Polar residues" evidence="4">
    <location>
        <begin position="2666"/>
        <end position="2680"/>
    </location>
</feature>
<evidence type="ECO:0000259" key="6">
    <source>
        <dbReference type="Pfam" id="PF07727"/>
    </source>
</evidence>
<feature type="region of interest" description="Disordered" evidence="4">
    <location>
        <begin position="1748"/>
        <end position="1778"/>
    </location>
</feature>
<gene>
    <name evidence="8" type="ORF">Tci_053506</name>
</gene>
<evidence type="ECO:0000256" key="5">
    <source>
        <dbReference type="SAM" id="Phobius"/>
    </source>
</evidence>
<feature type="compositionally biased region" description="Basic and acidic residues" evidence="4">
    <location>
        <begin position="2253"/>
        <end position="2263"/>
    </location>
</feature>
<feature type="domain" description="GAG-pre-integrase" evidence="7">
    <location>
        <begin position="461"/>
        <end position="517"/>
    </location>
</feature>
<feature type="region of interest" description="Disordered" evidence="4">
    <location>
        <begin position="2444"/>
        <end position="2470"/>
    </location>
</feature>
<feature type="compositionally biased region" description="Basic and acidic residues" evidence="4">
    <location>
        <begin position="2614"/>
        <end position="2624"/>
    </location>
</feature>
<feature type="domain" description="Reverse transcriptase Ty1/copia-type" evidence="6">
    <location>
        <begin position="1475"/>
        <end position="1558"/>
    </location>
</feature>
<evidence type="ECO:0000256" key="1">
    <source>
        <dbReference type="ARBA" id="ARBA00022723"/>
    </source>
</evidence>
<evidence type="ECO:0000256" key="3">
    <source>
        <dbReference type="SAM" id="Coils"/>
    </source>
</evidence>
<dbReference type="EMBL" id="BKCJ010008301">
    <property type="protein sequence ID" value="GEU81528.1"/>
    <property type="molecule type" value="Genomic_DNA"/>
</dbReference>
<keyword evidence="5" id="KW-0472">Membrane</keyword>
<keyword evidence="5" id="KW-1133">Transmembrane helix</keyword>
<feature type="compositionally biased region" description="Basic and acidic residues" evidence="4">
    <location>
        <begin position="2274"/>
        <end position="2283"/>
    </location>
</feature>
<organism evidence="8">
    <name type="scientific">Tanacetum cinerariifolium</name>
    <name type="common">Dalmatian daisy</name>
    <name type="synonym">Chrysanthemum cinerariifolium</name>
    <dbReference type="NCBI Taxonomy" id="118510"/>
    <lineage>
        <taxon>Eukaryota</taxon>
        <taxon>Viridiplantae</taxon>
        <taxon>Streptophyta</taxon>
        <taxon>Embryophyta</taxon>
        <taxon>Tracheophyta</taxon>
        <taxon>Spermatophyta</taxon>
        <taxon>Magnoliopsida</taxon>
        <taxon>eudicotyledons</taxon>
        <taxon>Gunneridae</taxon>
        <taxon>Pentapetalae</taxon>
        <taxon>asterids</taxon>
        <taxon>campanulids</taxon>
        <taxon>Asterales</taxon>
        <taxon>Asteraceae</taxon>
        <taxon>Asteroideae</taxon>
        <taxon>Anthemideae</taxon>
        <taxon>Anthemidinae</taxon>
        <taxon>Tanacetum</taxon>
    </lineage>
</organism>
<reference evidence="8" key="1">
    <citation type="journal article" date="2019" name="Sci. Rep.">
        <title>Draft genome of Tanacetum cinerariifolium, the natural source of mosquito coil.</title>
        <authorList>
            <person name="Yamashiro T."/>
            <person name="Shiraishi A."/>
            <person name="Satake H."/>
            <person name="Nakayama K."/>
        </authorList>
    </citation>
    <scope>NUCLEOTIDE SEQUENCE</scope>
</reference>
<sequence length="2834" mass="319750">QTSNALHNAIMEACGKDRPPMLAPVYPLIALLMVNVNALNRSIGFDNPGRGEDTSQPPPPPIASIEASQMVSSIKLLILKKGEYILWTMKMEQYLAHTDYALWKVILNERKAKSTLLMAIPDEHLARFHGIKDAKTLCAAIKTRFSAWSNISLIMRNKPGKDNLDIDDLYNNLKIYEADIKGSSGSSLNLQNVAFVSTESTNSTNDLNVVYSVSTATCHKEGTLPGIADQPGIQGTAVKMLGIQVEEEATDFALMAFTSNPSSSLSSNSEGHLRVHQQNEVIYEENIGVLEYDVKDKSNLLKYTQKQLDEALKEKEELKAKLEKFKTSSKNLTKLLDSQISAKVKTGLGYDSQFNEKEVLDVKEEAATETVFDNCPSDEENSLANDRFKKGEGYRTVSPPLTGNYMPPKSDLSFAGLDDSIYKPEHIPDKIDFVKSGESVKHVKPVKPVKTNVVPSGDLTCLFAKASIDESNLWHKRLSHVNFKSVNKLVKGNLVRGLPSKIFVNDHSCVACQKGKQHKATCKAKLVSSISQPLQMLHIDLFGPTSVAKAVNTACCVLNRVLVTKSHNKTSYELLNGRTPRLDFMRPFDCPVTILNTLDPLEKFEGKANEGFLVGYSVTSKDFKGFKLKNVGPQDTNGNASTQDNVDAGKEVSDQHYIVLPLWSSISSTFKSLDAKAADDKPKDDTSSKIVEEPVNKEDQAYIDELDRLMSQEKEASDAANAFRKEFKQGCMDQRGATKDGSTNSFNIVSNLVNAASTSGTFSAVGPSSPHPDAFIPTNTLLHVNQNDSQIPNLEDTAELRSTAFLNQVVQKKPSKNVQKDDFEKKDTAFCRFVKDKSTTFCLIRDCVLTTAFCVIAFCVTAFCLKFIAFCVTAFCLKILRFGHYVLSDFTAFCVMRFVYIRLPKDIYMLVNHIIEVKVIWNDIKMGDTRLTKDVCTIPKTNVLDSDSADMGNSNIIPYEQYVKHNEGLVIPGGESSVPNDACVMHENNAYVPDDSFNTTLNIYKDQDFKQKEMKLLNDFSRLKKLKNKIENKLYAQDQSIQTVHVMLKPKTLCDEHSEKDIVDPNRFHLKKAKTVQPTIYDGNEIFKPHHIPITVYDLEETLVIAETTRQKMSEKMDDPECVAKRVKIIPPNYLKENFLAMFTPQTQLNSKQVFWSLDLKKRKAKELKANTPPLRKLAAAAMSLPNTPAHLVPKTLPTKWSSKNLVTEVKKMKEIFKSMEAEVDQNVIDLRSGEIERKNLPIINENLIAKCIAQDVFYTVTNSALTASRFHELSIAYNVAKTRLVENSVSPTPYVPPSKKDYEILFQQLFDEYFNPLPRTVSPVLAAVAAPRVVDPAGSPSSTTIDQDVPSAKHPSDMKVLTMRMEILLEPTSNKLLVESSTVVSPIPIHKVHIDHPKDQILGDPKSTVQTRRMAKKSSGAHAFMEPKKVAQAFDDENWVKAMQEELMQFSLHTIWRLVGLPYGKKAIGTKWVQKEKIDYDEVFAPVARIEAIKIFLAFASFMRFIAYQMDVKSAFLYGTIEDEVYVSQPPSFIDSQFPNKVYKIENALYGLHQAPRVYVDDIIIGSTKKYLCDEFEALMHKRIQMSSIGELTFLLGCRFQVTPKLSHLHAVKRIFRNLKGQPKLGLWRLISWQCKKQTIIATSTTKAKYVATTNCCRQVLDLENVKTARAKEIASLKKRVTKLEQRQSSKILGFHLFGVGTSKRHRLGIRKVSKQGRKNLKSQQMFQDSDDVLDEDVEIEMVVEDKGNGEKGGSTAETVSTARPKVSTAEPNTPPTTATLFDDEDVTIADTLTERERQKAASKDALAEMYDEVHTQIYADHELAVRLTHEEQEKYTVKERSKLSEEDKKRIGSRKKRAAGGSDDDKAIDYETLDDKRLIVDCESQVLGTNEAGDVHVYKLTRLDGSYRHFSTFFRMLEVLHRQDVLDLHKIIMESFPANDPEEKMYPLTKEILKNMLSSRLEAETKSLRKPSFVYIAVDMSRKTRLCRKDTIGIMSSITAQQAKLDLDLIPKEKRLKIQKYNERLNPGKIQREPTFQVVLDALALTPCYSAFLITTDVPEVYMHQFWDSVYRHDTFYIFKMDKRKRFKLNMEILRDIFKIFPRVQGQDFNALPTDEKIMSFLRELGHTGEINSLNDVVIDQMHQPCRTFAALINSSLSGKTISLDKLQPTKKLKRVKRSTKNSTKAPVGGVVIRETPKMPLSKKKEKVDVTRGNGIDLLSEAALTEEAYVAKIKPSATNEGTGVKPWVLDLTKEESSKSEAKSWGNDEDDRNNEQDSRSEGSDEENDSDDKNTQSDNEKGLDSEHESNNENESDSEFDHQENEEEDEDDKEEEEDELVKNPSNDSDDEAKITDKAKGDEDEEMDYTTSQLYDDVDIRLNEPVQADDKTIQKEDIPHTDAKIVSPMDVHVHHEVPIKLTPTLLTVPVLVITKSSPIYSTIIPQSIPSFTPPPPQSTPTPPPTTEVTNPPSTLPNFASILQFNNRVATLEKEVVELKKDGPLKTQVTALVDEHPNVRLGATKDEFMNFLLTMVTKSLNHAILAKESSQPQSSYEPAAMLIEFKLKKILIEKIDKSESYLAALEHKECYEGLIKSYDLDKTLFSTYDQVYSLKRSQKDKYKDKDPSAGSDRGLKKRKTSKDAESKKEPKGKVASERDWFTKPKRPQEPTNPNWNDRKTPQQGPTQCWLMTLASSANKPSKTFDELMSNPIDFSAYIMNSPKITNLTQETLLEPAFRLLKGTHSNYAVLEYDFEECYKALLEKLDWENPEGDDYPFDLTKPLPLVISRNRQKVPVDYFFNTNLKYLQGGILIMIYVTSLMKTKAIQYDLLSIEDMV</sequence>
<dbReference type="Pfam" id="PF07727">
    <property type="entry name" value="RVT_2"/>
    <property type="match status" value="1"/>
</dbReference>
<feature type="compositionally biased region" description="Acidic residues" evidence="4">
    <location>
        <begin position="2311"/>
        <end position="2338"/>
    </location>
</feature>
<dbReference type="InterPro" id="IPR025724">
    <property type="entry name" value="GAG-pre-integrase_dom"/>
</dbReference>
<dbReference type="GO" id="GO:0046872">
    <property type="term" value="F:metal ion binding"/>
    <property type="evidence" value="ECO:0007669"/>
    <property type="project" value="UniProtKB-KW"/>
</dbReference>
<feature type="compositionally biased region" description="Basic and acidic residues" evidence="4">
    <location>
        <begin position="2350"/>
        <end position="2359"/>
    </location>
</feature>
<feature type="compositionally biased region" description="Pro residues" evidence="4">
    <location>
        <begin position="2449"/>
        <end position="2463"/>
    </location>
</feature>
<feature type="non-terminal residue" evidence="8">
    <location>
        <position position="1"/>
    </location>
</feature>
<dbReference type="PANTHER" id="PTHR42648:SF32">
    <property type="entry name" value="RIBONUCLEASE H-LIKE DOMAIN, GAG-PRE-INTEGRASE DOMAIN PROTEIN-RELATED"/>
    <property type="match status" value="1"/>
</dbReference>
<feature type="compositionally biased region" description="Basic and acidic residues" evidence="4">
    <location>
        <begin position="2638"/>
        <end position="2665"/>
    </location>
</feature>
<proteinExistence type="predicted"/>
<feature type="transmembrane region" description="Helical" evidence="5">
    <location>
        <begin position="848"/>
        <end position="875"/>
    </location>
</feature>
<dbReference type="InterPro" id="IPR013103">
    <property type="entry name" value="RVT_2"/>
</dbReference>
<dbReference type="PANTHER" id="PTHR42648">
    <property type="entry name" value="TRANSPOSASE, PUTATIVE-RELATED"/>
    <property type="match status" value="1"/>
</dbReference>
<keyword evidence="1" id="KW-0479">Metal-binding</keyword>
<feature type="compositionally biased region" description="Basic and acidic residues" evidence="4">
    <location>
        <begin position="1838"/>
        <end position="1852"/>
    </location>
</feature>
<feature type="region of interest" description="Disordered" evidence="4">
    <location>
        <begin position="2613"/>
        <end position="2680"/>
    </location>
</feature>
<name>A0A6L2N5U9_TANCI</name>
<feature type="compositionally biased region" description="Basic and acidic residues" evidence="4">
    <location>
        <begin position="2291"/>
        <end position="2310"/>
    </location>
</feature>
<evidence type="ECO:0000256" key="4">
    <source>
        <dbReference type="SAM" id="MobiDB-lite"/>
    </source>
</evidence>
<dbReference type="GO" id="GO:0016787">
    <property type="term" value="F:hydrolase activity"/>
    <property type="evidence" value="ECO:0007669"/>
    <property type="project" value="UniProtKB-KW"/>
</dbReference>
<feature type="coiled-coil region" evidence="3">
    <location>
        <begin position="301"/>
        <end position="335"/>
    </location>
</feature>